<feature type="binding site" evidence="8">
    <location>
        <position position="26"/>
    </location>
    <ligand>
        <name>Zn(2+)</name>
        <dbReference type="ChEBI" id="CHEBI:29105"/>
    </ligand>
</feature>
<keyword evidence="7 8" id="KW-0804">Transcription</keyword>
<evidence type="ECO:0000256" key="4">
    <source>
        <dbReference type="ARBA" id="ARBA00022771"/>
    </source>
</evidence>
<reference evidence="10 11" key="1">
    <citation type="journal article" date="2019" name="Int. J. Syst. Evol. Microbiol.">
        <title>The Global Catalogue of Microorganisms (GCM) 10K type strain sequencing project: providing services to taxonomists for standard genome sequencing and annotation.</title>
        <authorList>
            <consortium name="The Broad Institute Genomics Platform"/>
            <consortium name="The Broad Institute Genome Sequencing Center for Infectious Disease"/>
            <person name="Wu L."/>
            <person name="Ma J."/>
        </authorList>
    </citation>
    <scope>NUCLEOTIDE SEQUENCE [LARGE SCALE GENOMIC DNA]</scope>
    <source>
        <strain evidence="10 11">JCM 19585</strain>
    </source>
</reference>
<dbReference type="GO" id="GO:0008270">
    <property type="term" value="F:zinc ion binding"/>
    <property type="evidence" value="ECO:0007669"/>
    <property type="project" value="UniProtKB-UniRule"/>
</dbReference>
<dbReference type="PANTHER" id="PTHR11618">
    <property type="entry name" value="TRANSCRIPTION INITIATION FACTOR IIB-RELATED"/>
    <property type="match status" value="1"/>
</dbReference>
<dbReference type="Gene3D" id="1.10.472.170">
    <property type="match status" value="1"/>
</dbReference>
<dbReference type="GO" id="GO:0070897">
    <property type="term" value="P:transcription preinitiation complex assembly"/>
    <property type="evidence" value="ECO:0007669"/>
    <property type="project" value="InterPro"/>
</dbReference>
<evidence type="ECO:0000256" key="1">
    <source>
        <dbReference type="ARBA" id="ARBA00010857"/>
    </source>
</evidence>
<feature type="domain" description="Cyclin-like" evidence="9">
    <location>
        <begin position="224"/>
        <end position="305"/>
    </location>
</feature>
<dbReference type="InterPro" id="IPR000812">
    <property type="entry name" value="TFIIB"/>
</dbReference>
<dbReference type="InterPro" id="IPR013137">
    <property type="entry name" value="Znf_TFIIB"/>
</dbReference>
<dbReference type="GO" id="GO:0017025">
    <property type="term" value="F:TBP-class protein binding"/>
    <property type="evidence" value="ECO:0007669"/>
    <property type="project" value="InterPro"/>
</dbReference>
<feature type="repeat" description="1" evidence="8">
    <location>
        <begin position="130"/>
        <end position="213"/>
    </location>
</feature>
<dbReference type="RefSeq" id="WP_188884154.1">
    <property type="nucleotide sequence ID" value="NZ_BMPF01000004.1"/>
</dbReference>
<feature type="binding site" evidence="8">
    <location>
        <position position="23"/>
    </location>
    <ligand>
        <name>Zn(2+)</name>
        <dbReference type="ChEBI" id="CHEBI:29105"/>
    </ligand>
</feature>
<dbReference type="PANTHER" id="PTHR11618:SF13">
    <property type="entry name" value="TRANSCRIPTION INITIATION FACTOR IIB"/>
    <property type="match status" value="1"/>
</dbReference>
<gene>
    <name evidence="8" type="primary">tfb</name>
    <name evidence="10" type="ORF">GCM10009037_25770</name>
</gene>
<evidence type="ECO:0000259" key="9">
    <source>
        <dbReference type="SMART" id="SM00385"/>
    </source>
</evidence>
<evidence type="ECO:0000313" key="11">
    <source>
        <dbReference type="Proteomes" id="UP000628840"/>
    </source>
</evidence>
<keyword evidence="5 8" id="KW-0862">Zinc</keyword>
<dbReference type="AlphaFoldDB" id="A0A830F5E2"/>
<evidence type="ECO:0000256" key="6">
    <source>
        <dbReference type="ARBA" id="ARBA00023015"/>
    </source>
</evidence>
<feature type="binding site" evidence="8">
    <location>
        <position position="42"/>
    </location>
    <ligand>
        <name>Zn(2+)</name>
        <dbReference type="ChEBI" id="CHEBI:29105"/>
    </ligand>
</feature>
<dbReference type="OrthoDB" id="7429at2157"/>
<dbReference type="InterPro" id="IPR013763">
    <property type="entry name" value="Cyclin-like_dom"/>
</dbReference>
<dbReference type="EMBL" id="BMPF01000004">
    <property type="protein sequence ID" value="GGL40964.1"/>
    <property type="molecule type" value="Genomic_DNA"/>
</dbReference>
<evidence type="ECO:0000256" key="7">
    <source>
        <dbReference type="ARBA" id="ARBA00023163"/>
    </source>
</evidence>
<evidence type="ECO:0000256" key="2">
    <source>
        <dbReference type="ARBA" id="ARBA00022723"/>
    </source>
</evidence>
<evidence type="ECO:0000313" key="10">
    <source>
        <dbReference type="EMBL" id="GGL40964.1"/>
    </source>
</evidence>
<keyword evidence="2 8" id="KW-0479">Metal-binding</keyword>
<name>A0A830F5E2_9EURY</name>
<dbReference type="HAMAP" id="MF_00383">
    <property type="entry name" value="TF2B_arch"/>
    <property type="match status" value="1"/>
</dbReference>
<dbReference type="InterPro" id="IPR023484">
    <property type="entry name" value="TFIIB_arc"/>
</dbReference>
<evidence type="ECO:0000256" key="8">
    <source>
        <dbReference type="HAMAP-Rule" id="MF_00383"/>
    </source>
</evidence>
<evidence type="ECO:0000256" key="3">
    <source>
        <dbReference type="ARBA" id="ARBA00022737"/>
    </source>
</evidence>
<sequence>MTMSEIYDRDFDEDVQCGPTDPCPECGGQVRTNTAETVCDDCGLIIGEQAIDRGPEWHVDEGADTAKRTGAALTPARHDRGLSTEIGTHQDANGNTLYGETRRRLSRLRREHARSRWRSKQERNLGHGLTEIRRIASALGLSDSVRDQACQLFRTAQDQHLLPGRSIEAMAAASVYGACRCNGQSWLIADVAPMAQVGQERVANAYRVLNEELGLPTSPIQPTQFVPRLASELGCTDAVRRRAEQLAEQAIDAGVTTGVHPAGFAAGCLYLAACAHDAPLTQADAAAVADVTVETVRSHRDRLLSVVE</sequence>
<keyword evidence="3 8" id="KW-0677">Repeat</keyword>
<comment type="caution">
    <text evidence="10">The sequence shown here is derived from an EMBL/GenBank/DDBJ whole genome shotgun (WGS) entry which is preliminary data.</text>
</comment>
<protein>
    <recommendedName>
        <fullName evidence="8">Transcription initiation factor IIB</fullName>
        <shortName evidence="8">TFIIB</shortName>
    </recommendedName>
</protein>
<comment type="caution">
    <text evidence="8">Lacks conserved residue(s) required for the propagation of feature annotation.</text>
</comment>
<comment type="function">
    <text evidence="8">Stabilizes TBP binding to an archaeal box-A promoter. Also responsible for recruiting RNA polymerase II to the pre-initiation complex (DNA-TBP-TFIIB).</text>
</comment>
<dbReference type="GO" id="GO:0097550">
    <property type="term" value="C:transcription preinitiation complex"/>
    <property type="evidence" value="ECO:0007669"/>
    <property type="project" value="TreeGrafter"/>
</dbReference>
<dbReference type="InterPro" id="IPR013150">
    <property type="entry name" value="TFIIB_cyclin"/>
</dbReference>
<evidence type="ECO:0000256" key="5">
    <source>
        <dbReference type="ARBA" id="ARBA00022833"/>
    </source>
</evidence>
<keyword evidence="4" id="KW-0863">Zinc-finger</keyword>
<dbReference type="PRINTS" id="PR00685">
    <property type="entry name" value="TIFACTORIIB"/>
</dbReference>
<proteinExistence type="inferred from homology"/>
<dbReference type="Proteomes" id="UP000628840">
    <property type="component" value="Unassembled WGS sequence"/>
</dbReference>
<dbReference type="Pfam" id="PF00382">
    <property type="entry name" value="TFIIB"/>
    <property type="match status" value="2"/>
</dbReference>
<dbReference type="GO" id="GO:0003700">
    <property type="term" value="F:DNA-binding transcription factor activity"/>
    <property type="evidence" value="ECO:0007669"/>
    <property type="project" value="UniProtKB-UniRule"/>
</dbReference>
<comment type="similarity">
    <text evidence="1 8">Belongs to the TFIIB family.</text>
</comment>
<dbReference type="SUPFAM" id="SSF47954">
    <property type="entry name" value="Cyclin-like"/>
    <property type="match status" value="2"/>
</dbReference>
<dbReference type="SMART" id="SM00385">
    <property type="entry name" value="CYCLIN"/>
    <property type="match status" value="2"/>
</dbReference>
<dbReference type="SUPFAM" id="SSF57783">
    <property type="entry name" value="Zinc beta-ribbon"/>
    <property type="match status" value="1"/>
</dbReference>
<accession>A0A830F5E2</accession>
<dbReference type="InterPro" id="IPR036915">
    <property type="entry name" value="Cyclin-like_sf"/>
</dbReference>
<organism evidence="10 11">
    <name type="scientific">Halarchaeum grantii</name>
    <dbReference type="NCBI Taxonomy" id="1193105"/>
    <lineage>
        <taxon>Archaea</taxon>
        <taxon>Methanobacteriati</taxon>
        <taxon>Methanobacteriota</taxon>
        <taxon>Stenosarchaea group</taxon>
        <taxon>Halobacteria</taxon>
        <taxon>Halobacteriales</taxon>
        <taxon>Halobacteriaceae</taxon>
    </lineage>
</organism>
<keyword evidence="6 8" id="KW-0805">Transcription regulation</keyword>
<keyword evidence="11" id="KW-1185">Reference proteome</keyword>
<dbReference type="Pfam" id="PF08271">
    <property type="entry name" value="Zn_Ribbon_TF"/>
    <property type="match status" value="1"/>
</dbReference>
<feature type="domain" description="Cyclin-like" evidence="9">
    <location>
        <begin position="130"/>
        <end position="211"/>
    </location>
</feature>
<feature type="binding site" evidence="8">
    <location>
        <position position="39"/>
    </location>
    <ligand>
        <name>Zn(2+)</name>
        <dbReference type="ChEBI" id="CHEBI:29105"/>
    </ligand>
</feature>
<dbReference type="Gene3D" id="1.10.472.10">
    <property type="entry name" value="Cyclin-like"/>
    <property type="match status" value="1"/>
</dbReference>